<keyword evidence="5 7" id="KW-0418">Kinase</keyword>
<comment type="catalytic activity">
    <reaction evidence="1">
        <text>ATP + protein L-histidine = ADP + protein N-phospho-L-histidine.</text>
        <dbReference type="EC" id="2.7.13.3"/>
    </reaction>
</comment>
<evidence type="ECO:0000256" key="3">
    <source>
        <dbReference type="ARBA" id="ARBA00022553"/>
    </source>
</evidence>
<dbReference type="RefSeq" id="WP_235942701.1">
    <property type="nucleotide sequence ID" value="NZ_JAAVJR010000846.1"/>
</dbReference>
<dbReference type="PANTHER" id="PTHR43304">
    <property type="entry name" value="PHYTOCHROME-LIKE PROTEIN CPH1"/>
    <property type="match status" value="1"/>
</dbReference>
<keyword evidence="4" id="KW-0808">Transferase</keyword>
<keyword evidence="3" id="KW-0597">Phosphoprotein</keyword>
<evidence type="ECO:0000313" key="7">
    <source>
        <dbReference type="EMBL" id="NJW55137.1"/>
    </source>
</evidence>
<dbReference type="Proteomes" id="UP000703674">
    <property type="component" value="Unassembled WGS sequence"/>
</dbReference>
<dbReference type="GO" id="GO:0016301">
    <property type="term" value="F:kinase activity"/>
    <property type="evidence" value="ECO:0007669"/>
    <property type="project" value="UniProtKB-KW"/>
</dbReference>
<accession>A0ABX1D3V6</accession>
<dbReference type="InterPro" id="IPR005467">
    <property type="entry name" value="His_kinase_dom"/>
</dbReference>
<dbReference type="Gene3D" id="3.30.565.10">
    <property type="entry name" value="Histidine kinase-like ATPase, C-terminal domain"/>
    <property type="match status" value="1"/>
</dbReference>
<evidence type="ECO:0000313" key="8">
    <source>
        <dbReference type="Proteomes" id="UP000703674"/>
    </source>
</evidence>
<dbReference type="Pfam" id="PF02518">
    <property type="entry name" value="HATPase_c"/>
    <property type="match status" value="1"/>
</dbReference>
<dbReference type="InterPro" id="IPR052162">
    <property type="entry name" value="Sensor_kinase/Photoreceptor"/>
</dbReference>
<comment type="caution">
    <text evidence="7">The sequence shown here is derived from an EMBL/GenBank/DDBJ whole genome shotgun (WGS) entry which is preliminary data.</text>
</comment>
<dbReference type="PROSITE" id="PS50109">
    <property type="entry name" value="HIS_KIN"/>
    <property type="match status" value="1"/>
</dbReference>
<evidence type="ECO:0000259" key="6">
    <source>
        <dbReference type="PROSITE" id="PS50109"/>
    </source>
</evidence>
<evidence type="ECO:0000256" key="4">
    <source>
        <dbReference type="ARBA" id="ARBA00022679"/>
    </source>
</evidence>
<dbReference type="InterPro" id="IPR036890">
    <property type="entry name" value="HATPase_C_sf"/>
</dbReference>
<dbReference type="EMBL" id="JAAVJR010000846">
    <property type="protein sequence ID" value="NJW55137.1"/>
    <property type="molecule type" value="Genomic_DNA"/>
</dbReference>
<organism evidence="7 8">
    <name type="scientific">Salinimicrobium oceani</name>
    <dbReference type="NCBI Taxonomy" id="2722702"/>
    <lineage>
        <taxon>Bacteria</taxon>
        <taxon>Pseudomonadati</taxon>
        <taxon>Bacteroidota</taxon>
        <taxon>Flavobacteriia</taxon>
        <taxon>Flavobacteriales</taxon>
        <taxon>Flavobacteriaceae</taxon>
        <taxon>Salinimicrobium</taxon>
    </lineage>
</organism>
<feature type="domain" description="Histidine kinase" evidence="6">
    <location>
        <begin position="1"/>
        <end position="134"/>
    </location>
</feature>
<protein>
    <recommendedName>
        <fullName evidence="2">histidine kinase</fullName>
        <ecNumber evidence="2">2.7.13.3</ecNumber>
    </recommendedName>
</protein>
<evidence type="ECO:0000256" key="5">
    <source>
        <dbReference type="ARBA" id="ARBA00022777"/>
    </source>
</evidence>
<evidence type="ECO:0000256" key="2">
    <source>
        <dbReference type="ARBA" id="ARBA00012438"/>
    </source>
</evidence>
<dbReference type="InterPro" id="IPR003594">
    <property type="entry name" value="HATPase_dom"/>
</dbReference>
<dbReference type="EC" id="2.7.13.3" evidence="2"/>
<reference evidence="7 8" key="1">
    <citation type="submission" date="2020-03" db="EMBL/GenBank/DDBJ databases">
        <title>Salinimicrobium sp. nov, isolated from SCS.</title>
        <authorList>
            <person name="Cao W.R."/>
        </authorList>
    </citation>
    <scope>NUCLEOTIDE SEQUENCE [LARGE SCALE GENOMIC DNA]</scope>
    <source>
        <strain evidence="8">J15B91</strain>
    </source>
</reference>
<feature type="non-terminal residue" evidence="7">
    <location>
        <position position="1"/>
    </location>
</feature>
<dbReference type="SUPFAM" id="SSF55874">
    <property type="entry name" value="ATPase domain of HSP90 chaperone/DNA topoisomerase II/histidine kinase"/>
    <property type="match status" value="1"/>
</dbReference>
<dbReference type="PANTHER" id="PTHR43304:SF1">
    <property type="entry name" value="PAC DOMAIN-CONTAINING PROTEIN"/>
    <property type="match status" value="1"/>
</dbReference>
<proteinExistence type="predicted"/>
<feature type="non-terminal residue" evidence="7">
    <location>
        <position position="134"/>
    </location>
</feature>
<sequence>YIKQASTRLSEQIKALLEHSRIGRSGNKKLVNTKEVVKVVNNDLGKSIEDRKAKIHVGELPEIMGYEVELRLLFQNLISNAIKYTPKERNPEVRISAFREGEFWLFSIVDNGMGIAKDDQAKIFTIFNRVKNDD</sequence>
<keyword evidence="8" id="KW-1185">Reference proteome</keyword>
<name>A0ABX1D3V6_9FLAO</name>
<gene>
    <name evidence="7" type="ORF">HC175_19680</name>
</gene>
<evidence type="ECO:0000256" key="1">
    <source>
        <dbReference type="ARBA" id="ARBA00000085"/>
    </source>
</evidence>